<proteinExistence type="predicted"/>
<dbReference type="Proteomes" id="UP001285441">
    <property type="component" value="Unassembled WGS sequence"/>
</dbReference>
<sequence length="58" mass="6259">MKNFFVIIITILQVGVMGFAIPDSPPRAVEVRQATSSTPQPPTVTSNFGSLLDKREGV</sequence>
<name>A0AAE0K8G6_9PEZI</name>
<feature type="region of interest" description="Disordered" evidence="1">
    <location>
        <begin position="30"/>
        <end position="58"/>
    </location>
</feature>
<comment type="caution">
    <text evidence="3">The sequence shown here is derived from an EMBL/GenBank/DDBJ whole genome shotgun (WGS) entry which is preliminary data.</text>
</comment>
<reference evidence="3" key="2">
    <citation type="submission" date="2023-06" db="EMBL/GenBank/DDBJ databases">
        <authorList>
            <consortium name="Lawrence Berkeley National Laboratory"/>
            <person name="Haridas S."/>
            <person name="Hensen N."/>
            <person name="Bonometti L."/>
            <person name="Westerberg I."/>
            <person name="Brannstrom I.O."/>
            <person name="Guillou S."/>
            <person name="Cros-Aarteil S."/>
            <person name="Calhoun S."/>
            <person name="Kuo A."/>
            <person name="Mondo S."/>
            <person name="Pangilinan J."/>
            <person name="Riley R."/>
            <person name="LaButti K."/>
            <person name="Andreopoulos B."/>
            <person name="Lipzen A."/>
            <person name="Chen C."/>
            <person name="Yanf M."/>
            <person name="Daum C."/>
            <person name="Ng V."/>
            <person name="Clum A."/>
            <person name="Steindorff A."/>
            <person name="Ohm R."/>
            <person name="Martin F."/>
            <person name="Silar P."/>
            <person name="Natvig D."/>
            <person name="Lalanne C."/>
            <person name="Gautier V."/>
            <person name="Ament-velasquez S.L."/>
            <person name="Kruys A."/>
            <person name="Hutchinson M.I."/>
            <person name="Powell A.J."/>
            <person name="Barry K."/>
            <person name="Miller A.N."/>
            <person name="Grigoriev I.V."/>
            <person name="Debuchy R."/>
            <person name="Gladieux P."/>
            <person name="Thoren M.H."/>
            <person name="Johannesson H."/>
        </authorList>
    </citation>
    <scope>NUCLEOTIDE SEQUENCE</scope>
    <source>
        <strain evidence="3">CBS 232.78</strain>
    </source>
</reference>
<keyword evidence="2" id="KW-0732">Signal</keyword>
<protein>
    <submittedName>
        <fullName evidence="3">Uncharacterized protein</fullName>
    </submittedName>
</protein>
<accession>A0AAE0K8G6</accession>
<feature type="chain" id="PRO_5042048379" evidence="2">
    <location>
        <begin position="19"/>
        <end position="58"/>
    </location>
</feature>
<feature type="signal peptide" evidence="2">
    <location>
        <begin position="1"/>
        <end position="18"/>
    </location>
</feature>
<evidence type="ECO:0000256" key="1">
    <source>
        <dbReference type="SAM" id="MobiDB-lite"/>
    </source>
</evidence>
<dbReference type="EMBL" id="JAULSW010000008">
    <property type="protein sequence ID" value="KAK3371991.1"/>
    <property type="molecule type" value="Genomic_DNA"/>
</dbReference>
<reference evidence="3" key="1">
    <citation type="journal article" date="2023" name="Mol. Phylogenet. Evol.">
        <title>Genome-scale phylogeny and comparative genomics of the fungal order Sordariales.</title>
        <authorList>
            <person name="Hensen N."/>
            <person name="Bonometti L."/>
            <person name="Westerberg I."/>
            <person name="Brannstrom I.O."/>
            <person name="Guillou S."/>
            <person name="Cros-Aarteil S."/>
            <person name="Calhoun S."/>
            <person name="Haridas S."/>
            <person name="Kuo A."/>
            <person name="Mondo S."/>
            <person name="Pangilinan J."/>
            <person name="Riley R."/>
            <person name="LaButti K."/>
            <person name="Andreopoulos B."/>
            <person name="Lipzen A."/>
            <person name="Chen C."/>
            <person name="Yan M."/>
            <person name="Daum C."/>
            <person name="Ng V."/>
            <person name="Clum A."/>
            <person name="Steindorff A."/>
            <person name="Ohm R.A."/>
            <person name="Martin F."/>
            <person name="Silar P."/>
            <person name="Natvig D.O."/>
            <person name="Lalanne C."/>
            <person name="Gautier V."/>
            <person name="Ament-Velasquez S.L."/>
            <person name="Kruys A."/>
            <person name="Hutchinson M.I."/>
            <person name="Powell A.J."/>
            <person name="Barry K."/>
            <person name="Miller A.N."/>
            <person name="Grigoriev I.V."/>
            <person name="Debuchy R."/>
            <person name="Gladieux P."/>
            <person name="Hiltunen Thoren M."/>
            <person name="Johannesson H."/>
        </authorList>
    </citation>
    <scope>NUCLEOTIDE SEQUENCE</scope>
    <source>
        <strain evidence="3">CBS 232.78</strain>
    </source>
</reference>
<organism evidence="3 4">
    <name type="scientific">Podospora didyma</name>
    <dbReference type="NCBI Taxonomy" id="330526"/>
    <lineage>
        <taxon>Eukaryota</taxon>
        <taxon>Fungi</taxon>
        <taxon>Dikarya</taxon>
        <taxon>Ascomycota</taxon>
        <taxon>Pezizomycotina</taxon>
        <taxon>Sordariomycetes</taxon>
        <taxon>Sordariomycetidae</taxon>
        <taxon>Sordariales</taxon>
        <taxon>Podosporaceae</taxon>
        <taxon>Podospora</taxon>
    </lineage>
</organism>
<keyword evidence="4" id="KW-1185">Reference proteome</keyword>
<evidence type="ECO:0000313" key="3">
    <source>
        <dbReference type="EMBL" id="KAK3371991.1"/>
    </source>
</evidence>
<evidence type="ECO:0000256" key="2">
    <source>
        <dbReference type="SAM" id="SignalP"/>
    </source>
</evidence>
<feature type="compositionally biased region" description="Low complexity" evidence="1">
    <location>
        <begin position="35"/>
        <end position="46"/>
    </location>
</feature>
<gene>
    <name evidence="3" type="ORF">B0H63DRAFT_526853</name>
</gene>
<evidence type="ECO:0000313" key="4">
    <source>
        <dbReference type="Proteomes" id="UP001285441"/>
    </source>
</evidence>
<dbReference type="AlphaFoldDB" id="A0AAE0K8G6"/>